<gene>
    <name evidence="2" type="ORF">ONE63_000036</name>
</gene>
<sequence length="638" mass="71841">MLRARALLESYSDVFASTYGQMTKECVYEAHLPIKDDYNVTYVPQFRLTPAEEAYAISYVNQLVEAGVAEPGSSEFNSPVFVIAKRRDDPSQPLEHRFLISMKQINASCLKRINHTLPSSQEIIDAIKHNPFFSSLDLKNGYFQMFLPLLLLYASLVGCLPPDPQPDSEAEEPRFGAPPLLVGYSCDHPATNMTQISLSEVGECSLQESDGKCENGLFVDEGKQYPDSLVHVMATISVFDYTAKVDLGNNVVHLKDGLQCPYPAMTCRDFWSGHTFWNAVPISTDCETESHMILYEGEAKLFTSQNELTEDKYVIVDNIMETFALRLSSSFDRCGIKMYTTDHSQIIVSMVPERKYFFFKGHTALAFDNTLFLANFHSKLQYLEWEMKTNLQKLNLYGAYRRCLLERDIIRHKLALIRTSPSNAGSILFDNPSGVLVHHYGELAVVLRCVEVVVSYRHDNSCWSSLPITYKQQPAFLQPVSRIITPHADTVVCSRMNPISFRMNQKDWFGFSPLATPLREPPVVLQPFQEVGVSFDTIRHVAGKGLFAFKDLEDFQRSIMFPNARTAVESTFATKVLGNTVVSTGFSALSLFSKGELRKLATSTLENFWAFVNRFGLLASTVIGVMTILNFIKTPTAT</sequence>
<dbReference type="InterPro" id="IPR043502">
    <property type="entry name" value="DNA/RNA_pol_sf"/>
</dbReference>
<evidence type="ECO:0000313" key="2">
    <source>
        <dbReference type="EMBL" id="KAJ1531352.1"/>
    </source>
</evidence>
<protein>
    <submittedName>
        <fullName evidence="2">Uncharacterized protein</fullName>
    </submittedName>
</protein>
<evidence type="ECO:0000256" key="1">
    <source>
        <dbReference type="SAM" id="Phobius"/>
    </source>
</evidence>
<organism evidence="2 3">
    <name type="scientific">Megalurothrips usitatus</name>
    <name type="common">bean blossom thrips</name>
    <dbReference type="NCBI Taxonomy" id="439358"/>
    <lineage>
        <taxon>Eukaryota</taxon>
        <taxon>Metazoa</taxon>
        <taxon>Ecdysozoa</taxon>
        <taxon>Arthropoda</taxon>
        <taxon>Hexapoda</taxon>
        <taxon>Insecta</taxon>
        <taxon>Pterygota</taxon>
        <taxon>Neoptera</taxon>
        <taxon>Paraneoptera</taxon>
        <taxon>Thysanoptera</taxon>
        <taxon>Terebrantia</taxon>
        <taxon>Thripoidea</taxon>
        <taxon>Thripidae</taxon>
        <taxon>Megalurothrips</taxon>
    </lineage>
</organism>
<keyword evidence="1" id="KW-1133">Transmembrane helix</keyword>
<dbReference type="AlphaFoldDB" id="A0AAV7Y424"/>
<dbReference type="InterPro" id="IPR043128">
    <property type="entry name" value="Rev_trsase/Diguanyl_cyclase"/>
</dbReference>
<keyword evidence="3" id="KW-1185">Reference proteome</keyword>
<keyword evidence="1" id="KW-0812">Transmembrane</keyword>
<proteinExistence type="predicted"/>
<dbReference type="Gene3D" id="3.10.10.10">
    <property type="entry name" value="HIV Type 1 Reverse Transcriptase, subunit A, domain 1"/>
    <property type="match status" value="1"/>
</dbReference>
<dbReference type="PANTHER" id="PTHR33064:SF37">
    <property type="entry name" value="RIBONUCLEASE H"/>
    <property type="match status" value="1"/>
</dbReference>
<dbReference type="SUPFAM" id="SSF56672">
    <property type="entry name" value="DNA/RNA polymerases"/>
    <property type="match status" value="1"/>
</dbReference>
<accession>A0AAV7Y424</accession>
<dbReference type="Proteomes" id="UP001075354">
    <property type="component" value="Chromosome 1"/>
</dbReference>
<dbReference type="GO" id="GO:0071897">
    <property type="term" value="P:DNA biosynthetic process"/>
    <property type="evidence" value="ECO:0007669"/>
    <property type="project" value="UniProtKB-ARBA"/>
</dbReference>
<dbReference type="InterPro" id="IPR051320">
    <property type="entry name" value="Viral_Replic_Matur_Polypro"/>
</dbReference>
<evidence type="ECO:0000313" key="3">
    <source>
        <dbReference type="Proteomes" id="UP001075354"/>
    </source>
</evidence>
<dbReference type="Gene3D" id="3.30.70.270">
    <property type="match status" value="1"/>
</dbReference>
<dbReference type="PANTHER" id="PTHR33064">
    <property type="entry name" value="POL PROTEIN"/>
    <property type="match status" value="1"/>
</dbReference>
<keyword evidence="1" id="KW-0472">Membrane</keyword>
<dbReference type="EMBL" id="JAPTSV010000001">
    <property type="protein sequence ID" value="KAJ1531352.1"/>
    <property type="molecule type" value="Genomic_DNA"/>
</dbReference>
<comment type="caution">
    <text evidence="2">The sequence shown here is derived from an EMBL/GenBank/DDBJ whole genome shotgun (WGS) entry which is preliminary data.</text>
</comment>
<dbReference type="Pfam" id="PF24664">
    <property type="entry name" value="Monjiviricetes_fusion"/>
    <property type="match status" value="1"/>
</dbReference>
<name>A0AAV7Y424_9NEOP</name>
<feature type="transmembrane region" description="Helical" evidence="1">
    <location>
        <begin position="608"/>
        <end position="632"/>
    </location>
</feature>
<reference evidence="2" key="1">
    <citation type="submission" date="2022-12" db="EMBL/GenBank/DDBJ databases">
        <title>Chromosome-level genome assembly of the bean flower thrips Megalurothrips usitatus.</title>
        <authorList>
            <person name="Ma L."/>
            <person name="Liu Q."/>
            <person name="Li H."/>
            <person name="Cai W."/>
        </authorList>
    </citation>
    <scope>NUCLEOTIDE SEQUENCE</scope>
    <source>
        <strain evidence="2">Cailab_2022a</strain>
    </source>
</reference>